<keyword evidence="2 3" id="KW-0694">RNA-binding</keyword>
<dbReference type="PROSITE" id="PS50886">
    <property type="entry name" value="TRBD"/>
    <property type="match status" value="1"/>
</dbReference>
<feature type="domain" description="TRNA-binding" evidence="4">
    <location>
        <begin position="14"/>
        <end position="119"/>
    </location>
</feature>
<protein>
    <recommendedName>
        <fullName evidence="4">tRNA-binding domain-containing protein</fullName>
    </recommendedName>
</protein>
<evidence type="ECO:0000313" key="6">
    <source>
        <dbReference type="Proteomes" id="UP000632154"/>
    </source>
</evidence>
<keyword evidence="1 3" id="KW-0820">tRNA-binding</keyword>
<dbReference type="SUPFAM" id="SSF50249">
    <property type="entry name" value="Nucleic acid-binding proteins"/>
    <property type="match status" value="1"/>
</dbReference>
<evidence type="ECO:0000313" key="5">
    <source>
        <dbReference type="EMBL" id="GHG00627.1"/>
    </source>
</evidence>
<dbReference type="RefSeq" id="WP_189642673.1">
    <property type="nucleotide sequence ID" value="NZ_BNAL01000010.1"/>
</dbReference>
<evidence type="ECO:0000256" key="3">
    <source>
        <dbReference type="PROSITE-ProRule" id="PRU00209"/>
    </source>
</evidence>
<name>A0ABQ3K216_9DEIO</name>
<dbReference type="Gene3D" id="2.40.50.140">
    <property type="entry name" value="Nucleic acid-binding proteins"/>
    <property type="match status" value="1"/>
</dbReference>
<dbReference type="InterPro" id="IPR012340">
    <property type="entry name" value="NA-bd_OB-fold"/>
</dbReference>
<gene>
    <name evidence="5" type="ORF">GCM10017783_10970</name>
</gene>
<dbReference type="InterPro" id="IPR002547">
    <property type="entry name" value="tRNA-bd_dom"/>
</dbReference>
<reference evidence="6" key="1">
    <citation type="journal article" date="2019" name="Int. J. Syst. Evol. Microbiol.">
        <title>The Global Catalogue of Microorganisms (GCM) 10K type strain sequencing project: providing services to taxonomists for standard genome sequencing and annotation.</title>
        <authorList>
            <consortium name="The Broad Institute Genomics Platform"/>
            <consortium name="The Broad Institute Genome Sequencing Center for Infectious Disease"/>
            <person name="Wu L."/>
            <person name="Ma J."/>
        </authorList>
    </citation>
    <scope>NUCLEOTIDE SEQUENCE [LARGE SCALE GENOMIC DNA]</scope>
    <source>
        <strain evidence="6">CGMCC 1.18439</strain>
    </source>
</reference>
<proteinExistence type="predicted"/>
<comment type="caution">
    <text evidence="5">The sequence shown here is derived from an EMBL/GenBank/DDBJ whole genome shotgun (WGS) entry which is preliminary data.</text>
</comment>
<evidence type="ECO:0000259" key="4">
    <source>
        <dbReference type="PROSITE" id="PS50886"/>
    </source>
</evidence>
<sequence length="119" mass="12702">MAGDLKPQVDPESTLERLDIRLGRVLSAEAAQGAPREAYRITADFGKYGQRVTVGRFTGHAPKELIGLPVLGVLNFAPREIGGHTSEFLLLGVQMKGKDSGEATPLTVLGDVKLGSKVF</sequence>
<dbReference type="Pfam" id="PF01588">
    <property type="entry name" value="tRNA_bind"/>
    <property type="match status" value="1"/>
</dbReference>
<dbReference type="Proteomes" id="UP000632154">
    <property type="component" value="Unassembled WGS sequence"/>
</dbReference>
<evidence type="ECO:0000256" key="2">
    <source>
        <dbReference type="ARBA" id="ARBA00022884"/>
    </source>
</evidence>
<accession>A0ABQ3K216</accession>
<evidence type="ECO:0000256" key="1">
    <source>
        <dbReference type="ARBA" id="ARBA00022555"/>
    </source>
</evidence>
<dbReference type="EMBL" id="BNAL01000010">
    <property type="protein sequence ID" value="GHG00627.1"/>
    <property type="molecule type" value="Genomic_DNA"/>
</dbReference>
<keyword evidence="6" id="KW-1185">Reference proteome</keyword>
<organism evidence="5 6">
    <name type="scientific">Deinococcus piscis</name>
    <dbReference type="NCBI Taxonomy" id="394230"/>
    <lineage>
        <taxon>Bacteria</taxon>
        <taxon>Thermotogati</taxon>
        <taxon>Deinococcota</taxon>
        <taxon>Deinococci</taxon>
        <taxon>Deinococcales</taxon>
        <taxon>Deinococcaceae</taxon>
        <taxon>Deinococcus</taxon>
    </lineage>
</organism>